<proteinExistence type="predicted"/>
<comment type="caution">
    <text evidence="1">The sequence shown here is derived from an EMBL/GenBank/DDBJ whole genome shotgun (WGS) entry which is preliminary data.</text>
</comment>
<protein>
    <submittedName>
        <fullName evidence="1">Stage V sporulation protein AE</fullName>
    </submittedName>
</protein>
<dbReference type="Pfam" id="PF14097">
    <property type="entry name" value="SpoVAE"/>
    <property type="match status" value="1"/>
</dbReference>
<keyword evidence="2" id="KW-1185">Reference proteome</keyword>
<reference evidence="1 2" key="1">
    <citation type="journal article" date="2024" name="Int. J. Syst. Evol. Microbiol.">
        <title>Clostridium omnivorum sp. nov., isolated from anoxic soil under the treatment of reductive soil disinfestation.</title>
        <authorList>
            <person name="Ueki A."/>
            <person name="Tonouchi A."/>
            <person name="Kaku N."/>
            <person name="Honma S."/>
            <person name="Ueki K."/>
        </authorList>
    </citation>
    <scope>NUCLEOTIDE SEQUENCE [LARGE SCALE GENOMIC DNA]</scope>
    <source>
        <strain evidence="1 2">E14</strain>
    </source>
</reference>
<evidence type="ECO:0000313" key="2">
    <source>
        <dbReference type="Proteomes" id="UP001208567"/>
    </source>
</evidence>
<dbReference type="EMBL" id="BRXR01000001">
    <property type="protein sequence ID" value="GLC28652.1"/>
    <property type="molecule type" value="Genomic_DNA"/>
</dbReference>
<dbReference type="RefSeq" id="WP_264847915.1">
    <property type="nucleotide sequence ID" value="NZ_BRXR01000001.1"/>
</dbReference>
<evidence type="ECO:0000313" key="1">
    <source>
        <dbReference type="EMBL" id="GLC28652.1"/>
    </source>
</evidence>
<organism evidence="1 2">
    <name type="scientific">Clostridium omnivorum</name>
    <dbReference type="NCBI Taxonomy" id="1604902"/>
    <lineage>
        <taxon>Bacteria</taxon>
        <taxon>Bacillati</taxon>
        <taxon>Bacillota</taxon>
        <taxon>Clostridia</taxon>
        <taxon>Eubacteriales</taxon>
        <taxon>Clostridiaceae</taxon>
        <taxon>Clostridium</taxon>
    </lineage>
</organism>
<accession>A0ABQ5N0D4</accession>
<gene>
    <name evidence="1" type="primary">spoVAE</name>
    <name evidence="1" type="ORF">bsdE14_00620</name>
</gene>
<dbReference type="Proteomes" id="UP001208567">
    <property type="component" value="Unassembled WGS sequence"/>
</dbReference>
<name>A0ABQ5N0D4_9CLOT</name>
<sequence length="190" mass="20385">MKRRVIIVTDGDRIAQKAVEKATLNIGGRCISASAGNPTLLSGKQIIGLIKRAKYDPIVVMVDDKGDNGMGFGEKAMEEILVCEDIEVIGIIAVASNTPKARGIQVDYSIDKLGKLVDKAVDKYGNIKGNRILKGDTVNTLSFKKVNFIIGIGDPGKMDGSDNSEIGAPIITKAMEIIISNYNKSLIAFM</sequence>
<dbReference type="InterPro" id="IPR025914">
    <property type="entry name" value="SpoVAE"/>
</dbReference>